<dbReference type="EMBL" id="FOEN01000006">
    <property type="protein sequence ID" value="SEQ17911.1"/>
    <property type="molecule type" value="Genomic_DNA"/>
</dbReference>
<dbReference type="GO" id="GO:0004462">
    <property type="term" value="F:lactoylglutathione lyase activity"/>
    <property type="evidence" value="ECO:0007669"/>
    <property type="project" value="TreeGrafter"/>
</dbReference>
<gene>
    <name evidence="6" type="ORF">SAMN04488558_10631</name>
</gene>
<keyword evidence="6" id="KW-0456">Lyase</keyword>
<accession>A0A1H9DWT0</accession>
<dbReference type="Proteomes" id="UP000198833">
    <property type="component" value="Unassembled WGS sequence"/>
</dbReference>
<sequence>MAQTLLHACLRVRDLEASKKFYTELFDFEVARERDYPEDKFSLSFLKASGSDFEIELTYNYQADPYEIGNGFSHLALGVDDLDAVYQACKESGYKVSEMKALSNPYFFVTDPDGYRLEVMANSKKA</sequence>
<dbReference type="PANTHER" id="PTHR46036">
    <property type="entry name" value="LACTOYLGLUTATHIONE LYASE"/>
    <property type="match status" value="1"/>
</dbReference>
<dbReference type="Pfam" id="PF00903">
    <property type="entry name" value="Glyoxalase"/>
    <property type="match status" value="1"/>
</dbReference>
<evidence type="ECO:0000256" key="3">
    <source>
        <dbReference type="ARBA" id="ARBA00032460"/>
    </source>
</evidence>
<dbReference type="Gene3D" id="3.10.180.10">
    <property type="entry name" value="2,3-Dihydroxybiphenyl 1,2-Dioxygenase, domain 1"/>
    <property type="match status" value="1"/>
</dbReference>
<evidence type="ECO:0000256" key="2">
    <source>
        <dbReference type="ARBA" id="ARBA00030892"/>
    </source>
</evidence>
<evidence type="ECO:0000259" key="5">
    <source>
        <dbReference type="PROSITE" id="PS51819"/>
    </source>
</evidence>
<dbReference type="InterPro" id="IPR029068">
    <property type="entry name" value="Glyas_Bleomycin-R_OHBP_Dase"/>
</dbReference>
<dbReference type="RefSeq" id="WP_092571811.1">
    <property type="nucleotide sequence ID" value="NZ_CP149446.1"/>
</dbReference>
<evidence type="ECO:0000313" key="6">
    <source>
        <dbReference type="EMBL" id="SEQ17911.1"/>
    </source>
</evidence>
<dbReference type="OrthoDB" id="192739at2"/>
<proteinExistence type="predicted"/>
<dbReference type="PROSITE" id="PS51819">
    <property type="entry name" value="VOC"/>
    <property type="match status" value="1"/>
</dbReference>
<dbReference type="GO" id="GO:0019243">
    <property type="term" value="P:methylglyoxal catabolic process to D-lactate via S-lactoyl-glutathione"/>
    <property type="evidence" value="ECO:0007669"/>
    <property type="project" value="TreeGrafter"/>
</dbReference>
<evidence type="ECO:0000313" key="7">
    <source>
        <dbReference type="Proteomes" id="UP000198833"/>
    </source>
</evidence>
<evidence type="ECO:0000256" key="4">
    <source>
        <dbReference type="ARBA" id="ARBA00033298"/>
    </source>
</evidence>
<dbReference type="SUPFAM" id="SSF54593">
    <property type="entry name" value="Glyoxalase/Bleomycin resistance protein/Dihydroxybiphenyl dioxygenase"/>
    <property type="match status" value="1"/>
</dbReference>
<name>A0A1H9DWT0_9LACT</name>
<dbReference type="STRING" id="89093.SAMN04488558_10631"/>
<reference evidence="6 7" key="1">
    <citation type="submission" date="2016-10" db="EMBL/GenBank/DDBJ databases">
        <authorList>
            <person name="de Groot N.N."/>
        </authorList>
    </citation>
    <scope>NUCLEOTIDE SEQUENCE [LARGE SCALE GENOMIC DNA]</scope>
    <source>
        <strain evidence="6 7">DSM 15695</strain>
    </source>
</reference>
<keyword evidence="7" id="KW-1185">Reference proteome</keyword>
<evidence type="ECO:0000256" key="1">
    <source>
        <dbReference type="ARBA" id="ARBA00030291"/>
    </source>
</evidence>
<dbReference type="InterPro" id="IPR004360">
    <property type="entry name" value="Glyas_Fos-R_dOase_dom"/>
</dbReference>
<dbReference type="PANTHER" id="PTHR46036:SF5">
    <property type="entry name" value="LACTOYLGLUTATHIONE LYASE"/>
    <property type="match status" value="1"/>
</dbReference>
<dbReference type="AlphaFoldDB" id="A0A1H9DWT0"/>
<dbReference type="GO" id="GO:0005737">
    <property type="term" value="C:cytoplasm"/>
    <property type="evidence" value="ECO:0007669"/>
    <property type="project" value="TreeGrafter"/>
</dbReference>
<dbReference type="InterPro" id="IPR037523">
    <property type="entry name" value="VOC_core"/>
</dbReference>
<feature type="domain" description="VOC" evidence="5">
    <location>
        <begin position="4"/>
        <end position="122"/>
    </location>
</feature>
<organism evidence="6 7">
    <name type="scientific">Ignavigranum ruoffiae</name>
    <dbReference type="NCBI Taxonomy" id="89093"/>
    <lineage>
        <taxon>Bacteria</taxon>
        <taxon>Bacillati</taxon>
        <taxon>Bacillota</taxon>
        <taxon>Bacilli</taxon>
        <taxon>Lactobacillales</taxon>
        <taxon>Aerococcaceae</taxon>
        <taxon>Ignavigranum</taxon>
    </lineage>
</organism>
<protein>
    <recommendedName>
        <fullName evidence="2">Aldoketomutase</fullName>
    </recommendedName>
    <alternativeName>
        <fullName evidence="1">Ketone-aldehyde mutase</fullName>
    </alternativeName>
    <alternativeName>
        <fullName evidence="3">Methylglyoxalase</fullName>
    </alternativeName>
    <alternativeName>
        <fullName evidence="4">S-D-lactoylglutathione methylglyoxal lyase</fullName>
    </alternativeName>
</protein>